<evidence type="ECO:0000256" key="3">
    <source>
        <dbReference type="ARBA" id="ARBA00022989"/>
    </source>
</evidence>
<name>A0ABP7T2Y9_9BURK</name>
<organism evidence="7 8">
    <name type="scientific">Actimicrobium antarcticum</name>
    <dbReference type="NCBI Taxonomy" id="1051899"/>
    <lineage>
        <taxon>Bacteria</taxon>
        <taxon>Pseudomonadati</taxon>
        <taxon>Pseudomonadota</taxon>
        <taxon>Betaproteobacteria</taxon>
        <taxon>Burkholderiales</taxon>
        <taxon>Oxalobacteraceae</taxon>
        <taxon>Actimicrobium</taxon>
    </lineage>
</organism>
<evidence type="ECO:0000256" key="4">
    <source>
        <dbReference type="ARBA" id="ARBA00023136"/>
    </source>
</evidence>
<dbReference type="SUPFAM" id="SSF74653">
    <property type="entry name" value="TolA/TonB C-terminal domain"/>
    <property type="match status" value="1"/>
</dbReference>
<accession>A0ABP7T2Y9</accession>
<evidence type="ECO:0000313" key="8">
    <source>
        <dbReference type="Proteomes" id="UP001501353"/>
    </source>
</evidence>
<dbReference type="InterPro" id="IPR006260">
    <property type="entry name" value="TonB/TolA_C"/>
</dbReference>
<feature type="signal peptide" evidence="6">
    <location>
        <begin position="1"/>
        <end position="17"/>
    </location>
</feature>
<dbReference type="RefSeq" id="WP_344762730.1">
    <property type="nucleotide sequence ID" value="NZ_BAAAZE010000008.1"/>
</dbReference>
<dbReference type="Pfam" id="PF13103">
    <property type="entry name" value="TonB_2"/>
    <property type="match status" value="1"/>
</dbReference>
<protein>
    <recommendedName>
        <fullName evidence="9">Protein TonB</fullName>
    </recommendedName>
</protein>
<dbReference type="Proteomes" id="UP001501353">
    <property type="component" value="Unassembled WGS sequence"/>
</dbReference>
<comment type="subcellular location">
    <subcellularLocation>
        <location evidence="1">Membrane</location>
        <topology evidence="1">Single-pass membrane protein</topology>
    </subcellularLocation>
</comment>
<evidence type="ECO:0000256" key="2">
    <source>
        <dbReference type="ARBA" id="ARBA00022692"/>
    </source>
</evidence>
<keyword evidence="8" id="KW-1185">Reference proteome</keyword>
<sequence length="164" mass="17507">MKTRLAVLLAALSAALAACTSSRPGSTPRSDTLGQPAVPATSSAPTSPGARTLGMYKEEIAQRISDANASQVYPGQPQAFLRSVIVVKFELDAAGKLLRSEILRSNHDKATESTALASLRASAPFPRPPAHLLRHGKLDISETWLFNGDGRFQIRSIAQPQMSE</sequence>
<evidence type="ECO:0000256" key="1">
    <source>
        <dbReference type="ARBA" id="ARBA00004167"/>
    </source>
</evidence>
<keyword evidence="3" id="KW-1133">Transmembrane helix</keyword>
<gene>
    <name evidence="7" type="ORF">GCM10022212_15700</name>
</gene>
<keyword evidence="4" id="KW-0472">Membrane</keyword>
<dbReference type="Gene3D" id="3.30.1150.10">
    <property type="match status" value="1"/>
</dbReference>
<evidence type="ECO:0000313" key="7">
    <source>
        <dbReference type="EMBL" id="GAA4020167.1"/>
    </source>
</evidence>
<evidence type="ECO:0008006" key="9">
    <source>
        <dbReference type="Google" id="ProtNLM"/>
    </source>
</evidence>
<proteinExistence type="predicted"/>
<dbReference type="EMBL" id="BAAAZE010000008">
    <property type="protein sequence ID" value="GAA4020167.1"/>
    <property type="molecule type" value="Genomic_DNA"/>
</dbReference>
<keyword evidence="2" id="KW-0812">Transmembrane</keyword>
<feature type="region of interest" description="Disordered" evidence="5">
    <location>
        <begin position="20"/>
        <end position="51"/>
    </location>
</feature>
<reference evidence="8" key="1">
    <citation type="journal article" date="2019" name="Int. J. Syst. Evol. Microbiol.">
        <title>The Global Catalogue of Microorganisms (GCM) 10K type strain sequencing project: providing services to taxonomists for standard genome sequencing and annotation.</title>
        <authorList>
            <consortium name="The Broad Institute Genomics Platform"/>
            <consortium name="The Broad Institute Genome Sequencing Center for Infectious Disease"/>
            <person name="Wu L."/>
            <person name="Ma J."/>
        </authorList>
    </citation>
    <scope>NUCLEOTIDE SEQUENCE [LARGE SCALE GENOMIC DNA]</scope>
    <source>
        <strain evidence="8">JCM 16673</strain>
    </source>
</reference>
<keyword evidence="6" id="KW-0732">Signal</keyword>
<evidence type="ECO:0000256" key="6">
    <source>
        <dbReference type="SAM" id="SignalP"/>
    </source>
</evidence>
<feature type="compositionally biased region" description="Polar residues" evidence="5">
    <location>
        <begin position="20"/>
        <end position="33"/>
    </location>
</feature>
<feature type="chain" id="PRO_5047161971" description="Protein TonB" evidence="6">
    <location>
        <begin position="18"/>
        <end position="164"/>
    </location>
</feature>
<dbReference type="PROSITE" id="PS51257">
    <property type="entry name" value="PROKAR_LIPOPROTEIN"/>
    <property type="match status" value="1"/>
</dbReference>
<evidence type="ECO:0000256" key="5">
    <source>
        <dbReference type="SAM" id="MobiDB-lite"/>
    </source>
</evidence>
<dbReference type="NCBIfam" id="TIGR01352">
    <property type="entry name" value="tonB_Cterm"/>
    <property type="match status" value="1"/>
</dbReference>
<comment type="caution">
    <text evidence="7">The sequence shown here is derived from an EMBL/GenBank/DDBJ whole genome shotgun (WGS) entry which is preliminary data.</text>
</comment>